<feature type="region of interest" description="Disordered" evidence="1">
    <location>
        <begin position="361"/>
        <end position="381"/>
    </location>
</feature>
<reference evidence="3" key="1">
    <citation type="submission" date="2020-11" db="EMBL/GenBank/DDBJ databases">
        <authorList>
            <person name="Tran Van P."/>
        </authorList>
    </citation>
    <scope>NUCLEOTIDE SEQUENCE</scope>
</reference>
<dbReference type="OrthoDB" id="3509362at2759"/>
<dbReference type="SUPFAM" id="SSF50129">
    <property type="entry name" value="GroES-like"/>
    <property type="match status" value="1"/>
</dbReference>
<dbReference type="Proteomes" id="UP000678499">
    <property type="component" value="Unassembled WGS sequence"/>
</dbReference>
<dbReference type="PANTHER" id="PTHR44461:SF1">
    <property type="entry name" value="QUINONE OXIDOREDUCTASE-LIKE PROTEIN 1"/>
    <property type="match status" value="1"/>
</dbReference>
<sequence>MRVMQDRSVTVQVKAFSCVNTPSAPATGDGKRSRSEEELFVLPASSVCREPKAMHVSGFAGVVRSVSPGVTGVLPGQRVFGMIPFDGAQLLDSPAEITLSESEVAPLLAQVSFDTAASVVRNAVKAYTALSHLGRLSRDDTVMITGGLTPFAITCAQLAKQWGARVLLMTHEGSGSRAEKELLEKDGVRDCFDCLLDLSAGMNLLNQVKKETGGQGLQLIVDDWKAAWSPSFHDLVCVSGVGCRIVTTRFNLQIPESVSRQLFLKCASVSYLFEHVWTLSGHARGKYLHMLADIDSKLERKILSSNSPLTNGISQPFYYGAVFGNHALKLVAFVCLHVGVSSYESEECCTEIFNRACTRDPRKSGPVECAGEDGESGQSRP</sequence>
<evidence type="ECO:0000313" key="4">
    <source>
        <dbReference type="Proteomes" id="UP000678499"/>
    </source>
</evidence>
<dbReference type="InterPro" id="IPR011032">
    <property type="entry name" value="GroES-like_sf"/>
</dbReference>
<dbReference type="InterPro" id="IPR020843">
    <property type="entry name" value="ER"/>
</dbReference>
<proteinExistence type="predicted"/>
<name>A0A7R9BKL2_9CRUS</name>
<dbReference type="InterPro" id="IPR042633">
    <property type="entry name" value="CRYZL1"/>
</dbReference>
<dbReference type="Gene3D" id="3.90.180.10">
    <property type="entry name" value="Medium-chain alcohol dehydrogenases, catalytic domain"/>
    <property type="match status" value="1"/>
</dbReference>
<dbReference type="PANTHER" id="PTHR44461">
    <property type="entry name" value="QUINONE OXIDOREDUCTASE-LIKE PROTEIN 1"/>
    <property type="match status" value="1"/>
</dbReference>
<keyword evidence="4" id="KW-1185">Reference proteome</keyword>
<dbReference type="AlphaFoldDB" id="A0A7R9BKL2"/>
<dbReference type="SUPFAM" id="SSF51735">
    <property type="entry name" value="NAD(P)-binding Rossmann-fold domains"/>
    <property type="match status" value="1"/>
</dbReference>
<dbReference type="SMART" id="SM00829">
    <property type="entry name" value="PKS_ER"/>
    <property type="match status" value="1"/>
</dbReference>
<evidence type="ECO:0000256" key="1">
    <source>
        <dbReference type="SAM" id="MobiDB-lite"/>
    </source>
</evidence>
<accession>A0A7R9BKL2</accession>
<dbReference type="EMBL" id="CAJPEX010000579">
    <property type="protein sequence ID" value="CAG0916374.1"/>
    <property type="molecule type" value="Genomic_DNA"/>
</dbReference>
<dbReference type="InterPro" id="IPR036291">
    <property type="entry name" value="NAD(P)-bd_dom_sf"/>
</dbReference>
<dbReference type="GO" id="GO:0016491">
    <property type="term" value="F:oxidoreductase activity"/>
    <property type="evidence" value="ECO:0007669"/>
    <property type="project" value="InterPro"/>
</dbReference>
<evidence type="ECO:0000259" key="2">
    <source>
        <dbReference type="SMART" id="SM00829"/>
    </source>
</evidence>
<feature type="domain" description="Enoyl reductase (ER)" evidence="2">
    <location>
        <begin position="34"/>
        <end position="332"/>
    </location>
</feature>
<dbReference type="EMBL" id="OA882616">
    <property type="protein sequence ID" value="CAD7276222.1"/>
    <property type="molecule type" value="Genomic_DNA"/>
</dbReference>
<gene>
    <name evidence="3" type="ORF">NMOB1V02_LOCUS3994</name>
</gene>
<organism evidence="3">
    <name type="scientific">Notodromas monacha</name>
    <dbReference type="NCBI Taxonomy" id="399045"/>
    <lineage>
        <taxon>Eukaryota</taxon>
        <taxon>Metazoa</taxon>
        <taxon>Ecdysozoa</taxon>
        <taxon>Arthropoda</taxon>
        <taxon>Crustacea</taxon>
        <taxon>Oligostraca</taxon>
        <taxon>Ostracoda</taxon>
        <taxon>Podocopa</taxon>
        <taxon>Podocopida</taxon>
        <taxon>Cypridocopina</taxon>
        <taxon>Cypridoidea</taxon>
        <taxon>Cyprididae</taxon>
        <taxon>Notodromas</taxon>
    </lineage>
</organism>
<protein>
    <recommendedName>
        <fullName evidence="2">Enoyl reductase (ER) domain-containing protein</fullName>
    </recommendedName>
</protein>
<evidence type="ECO:0000313" key="3">
    <source>
        <dbReference type="EMBL" id="CAD7276222.1"/>
    </source>
</evidence>